<protein>
    <submittedName>
        <fullName evidence="1">DUF6624 domain-containing protein</fullName>
    </submittedName>
</protein>
<dbReference type="InterPro" id="IPR046732">
    <property type="entry name" value="DUF6624"/>
</dbReference>
<evidence type="ECO:0000313" key="1">
    <source>
        <dbReference type="EMBL" id="MFC0603922.1"/>
    </source>
</evidence>
<proteinExistence type="predicted"/>
<dbReference type="PROSITE" id="PS51257">
    <property type="entry name" value="PROKAR_LIPOPROTEIN"/>
    <property type="match status" value="1"/>
</dbReference>
<reference evidence="1 2" key="1">
    <citation type="submission" date="2024-09" db="EMBL/GenBank/DDBJ databases">
        <authorList>
            <person name="Sun Q."/>
            <person name="Mori K."/>
        </authorList>
    </citation>
    <scope>NUCLEOTIDE SEQUENCE [LARGE SCALE GENOMIC DNA]</scope>
    <source>
        <strain evidence="1 2">NCAIM B.02481</strain>
    </source>
</reference>
<dbReference type="RefSeq" id="WP_386060575.1">
    <property type="nucleotide sequence ID" value="NZ_JBHLTQ010000001.1"/>
</dbReference>
<gene>
    <name evidence="1" type="ORF">ACFFGA_05110</name>
</gene>
<accession>A0ABV6Q6L6</accession>
<organism evidence="1 2">
    <name type="scientific">Winogradskyella pulchriflava</name>
    <dbReference type="NCBI Taxonomy" id="1110688"/>
    <lineage>
        <taxon>Bacteria</taxon>
        <taxon>Pseudomonadati</taxon>
        <taxon>Bacteroidota</taxon>
        <taxon>Flavobacteriia</taxon>
        <taxon>Flavobacteriales</taxon>
        <taxon>Flavobacteriaceae</taxon>
        <taxon>Winogradskyella</taxon>
    </lineage>
</organism>
<comment type="caution">
    <text evidence="1">The sequence shown here is derived from an EMBL/GenBank/DDBJ whole genome shotgun (WGS) entry which is preliminary data.</text>
</comment>
<name>A0ABV6Q6L6_9FLAO</name>
<dbReference type="Proteomes" id="UP001589832">
    <property type="component" value="Unassembled WGS sequence"/>
</dbReference>
<evidence type="ECO:0000313" key="2">
    <source>
        <dbReference type="Proteomes" id="UP001589832"/>
    </source>
</evidence>
<sequence length="308" mass="35729">MKHITITIVALLISCLNNDKVTGQNYIEDYYQTIYQADMAYSTEDYQKAFELYQAAFESCEPVNTPIYYEISKFAETCAILGKTELAVDFLKKDFTTGSQLEHKLKNSNFDNLFASSIGKELIKNYDSLRQQYLSSINQDLRQEIAEMQRNDQKYRAQPGFMESTEMKQKQEEIDNYNTKRLIEIFDEYGYPNENVIGGFNIDKTPVSINGILLHTSDSIRINYFIPKLKEYIENGECSPSVLGPIIDQYYLYNNQPQINGTYTKPDGSYSNMIDDLDKVDENRISIGLPPLWLQEKRDNLIKEKYGY</sequence>
<keyword evidence="2" id="KW-1185">Reference proteome</keyword>
<dbReference type="Pfam" id="PF20329">
    <property type="entry name" value="DUF6624"/>
    <property type="match status" value="1"/>
</dbReference>
<dbReference type="EMBL" id="JBHLTQ010000001">
    <property type="protein sequence ID" value="MFC0603922.1"/>
    <property type="molecule type" value="Genomic_DNA"/>
</dbReference>